<evidence type="ECO:0000259" key="15">
    <source>
        <dbReference type="Pfam" id="PF00266"/>
    </source>
</evidence>
<evidence type="ECO:0000256" key="6">
    <source>
        <dbReference type="ARBA" id="ARBA00022576"/>
    </source>
</evidence>
<evidence type="ECO:0000256" key="1">
    <source>
        <dbReference type="ARBA" id="ARBA00001933"/>
    </source>
</evidence>
<evidence type="ECO:0000256" key="7">
    <source>
        <dbReference type="ARBA" id="ARBA00022605"/>
    </source>
</evidence>
<evidence type="ECO:0000256" key="4">
    <source>
        <dbReference type="ARBA" id="ARBA00013030"/>
    </source>
</evidence>
<dbReference type="InterPro" id="IPR000192">
    <property type="entry name" value="Aminotrans_V_dom"/>
</dbReference>
<gene>
    <name evidence="16" type="ORF">RT717_10625</name>
</gene>
<dbReference type="InterPro" id="IPR015424">
    <property type="entry name" value="PyrdxlP-dep_Trfase"/>
</dbReference>
<keyword evidence="5" id="KW-0963">Cytoplasm</keyword>
<feature type="domain" description="Aminotransferase class V" evidence="15">
    <location>
        <begin position="22"/>
        <end position="327"/>
    </location>
</feature>
<keyword evidence="9" id="KW-0663">Pyridoxal phosphate</keyword>
<evidence type="ECO:0000256" key="5">
    <source>
        <dbReference type="ARBA" id="ARBA00022490"/>
    </source>
</evidence>
<proteinExistence type="inferred from homology"/>
<evidence type="ECO:0000256" key="14">
    <source>
        <dbReference type="ARBA" id="ARBA00049007"/>
    </source>
</evidence>
<keyword evidence="11" id="KW-0718">Serine biosynthesis</keyword>
<evidence type="ECO:0000256" key="13">
    <source>
        <dbReference type="ARBA" id="ARBA00047630"/>
    </source>
</evidence>
<dbReference type="EMBL" id="CP136051">
    <property type="protein sequence ID" value="WOK09089.1"/>
    <property type="molecule type" value="Genomic_DNA"/>
</dbReference>
<dbReference type="InterPro" id="IPR015421">
    <property type="entry name" value="PyrdxlP-dep_Trfase_major"/>
</dbReference>
<dbReference type="Gene3D" id="3.40.640.10">
    <property type="entry name" value="Type I PLP-dependent aspartate aminotransferase-like (Major domain)"/>
    <property type="match status" value="1"/>
</dbReference>
<comment type="similarity">
    <text evidence="3">Belongs to the class-V pyridoxal-phosphate-dependent aminotransferase family. SerC subfamily.</text>
</comment>
<dbReference type="PANTHER" id="PTHR21152">
    <property type="entry name" value="AMINOTRANSFERASE CLASS V"/>
    <property type="match status" value="1"/>
</dbReference>
<dbReference type="EC" id="2.6.1.52" evidence="4"/>
<comment type="catalytic activity">
    <reaction evidence="13">
        <text>4-(phosphooxy)-L-threonine + 2-oxoglutarate = (R)-3-hydroxy-2-oxo-4-phosphooxybutanoate + L-glutamate</text>
        <dbReference type="Rhea" id="RHEA:16573"/>
        <dbReference type="ChEBI" id="CHEBI:16810"/>
        <dbReference type="ChEBI" id="CHEBI:29985"/>
        <dbReference type="ChEBI" id="CHEBI:58452"/>
        <dbReference type="ChEBI" id="CHEBI:58538"/>
        <dbReference type="EC" id="2.6.1.52"/>
    </reaction>
</comment>
<dbReference type="RefSeq" id="WP_317491712.1">
    <property type="nucleotide sequence ID" value="NZ_CP136051.1"/>
</dbReference>
<comment type="pathway">
    <text evidence="2">Amino-acid biosynthesis; L-serine biosynthesis; L-serine from 3-phospho-D-glycerate: step 2/3.</text>
</comment>
<evidence type="ECO:0000256" key="9">
    <source>
        <dbReference type="ARBA" id="ARBA00022898"/>
    </source>
</evidence>
<dbReference type="PANTHER" id="PTHR21152:SF40">
    <property type="entry name" value="ALANINE--GLYOXYLATE AMINOTRANSFERASE"/>
    <property type="match status" value="1"/>
</dbReference>
<dbReference type="InterPro" id="IPR022278">
    <property type="entry name" value="Pser_aminoTfrase"/>
</dbReference>
<evidence type="ECO:0000313" key="16">
    <source>
        <dbReference type="EMBL" id="WOK09089.1"/>
    </source>
</evidence>
<protein>
    <recommendedName>
        <fullName evidence="4">phosphoserine transaminase</fullName>
        <ecNumber evidence="4">2.6.1.52</ecNumber>
    </recommendedName>
    <alternativeName>
        <fullName evidence="12">Phosphohydroxythreonine aminotransferase</fullName>
    </alternativeName>
</protein>
<evidence type="ECO:0000256" key="3">
    <source>
        <dbReference type="ARBA" id="ARBA00006904"/>
    </source>
</evidence>
<keyword evidence="10" id="KW-0664">Pyridoxine biosynthesis</keyword>
<evidence type="ECO:0000256" key="8">
    <source>
        <dbReference type="ARBA" id="ARBA00022679"/>
    </source>
</evidence>
<dbReference type="PIRSF" id="PIRSF000525">
    <property type="entry name" value="SerC"/>
    <property type="match status" value="1"/>
</dbReference>
<sequence>MAKKIYFTPGPSDIYFTVEEHLKNALKEQIPAISHRSKRFQEIYAEAESNLRTLFGLPNDFHLAFTASATEVWERLIQNCVEKESFHFVNGSFSQRFYEIAGELGRTAKMAKADYGSYTPIGEVAIPASAELISVTQNETSTGVAFPQNEIEQLKAAYPNALIAVDFVSSAPVSNIDFSKIDTAYLSVQKCFGLPAGLGVWFYNDRCLERAKALQSKGQVIGSYHSLLKLHEGGLKKQTPETPNVLFIYLLGKVAGDMLSKGLDRIRIEAEYKATVLYTYFENHPLFAPFVKDAGARSKTVIVAETGQHTAALIDFLKTRGMVVGSGYGPFKDSHIRVANFPTHSKESIELLVDTIDTFKQ</sequence>
<comment type="catalytic activity">
    <reaction evidence="14">
        <text>O-phospho-L-serine + 2-oxoglutarate = 3-phosphooxypyruvate + L-glutamate</text>
        <dbReference type="Rhea" id="RHEA:14329"/>
        <dbReference type="ChEBI" id="CHEBI:16810"/>
        <dbReference type="ChEBI" id="CHEBI:18110"/>
        <dbReference type="ChEBI" id="CHEBI:29985"/>
        <dbReference type="ChEBI" id="CHEBI:57524"/>
        <dbReference type="EC" id="2.6.1.52"/>
    </reaction>
</comment>
<keyword evidence="8" id="KW-0808">Transferase</keyword>
<dbReference type="GO" id="GO:0008483">
    <property type="term" value="F:transaminase activity"/>
    <property type="evidence" value="ECO:0007669"/>
    <property type="project" value="UniProtKB-KW"/>
</dbReference>
<keyword evidence="7" id="KW-0028">Amino-acid biosynthesis</keyword>
<evidence type="ECO:0000256" key="11">
    <source>
        <dbReference type="ARBA" id="ARBA00023299"/>
    </source>
</evidence>
<evidence type="ECO:0000313" key="17">
    <source>
        <dbReference type="Proteomes" id="UP001302349"/>
    </source>
</evidence>
<organism evidence="16 17">
    <name type="scientific">Imperialibacter roseus</name>
    <dbReference type="NCBI Taxonomy" id="1324217"/>
    <lineage>
        <taxon>Bacteria</taxon>
        <taxon>Pseudomonadati</taxon>
        <taxon>Bacteroidota</taxon>
        <taxon>Cytophagia</taxon>
        <taxon>Cytophagales</taxon>
        <taxon>Flammeovirgaceae</taxon>
        <taxon>Imperialibacter</taxon>
    </lineage>
</organism>
<dbReference type="SUPFAM" id="SSF53383">
    <property type="entry name" value="PLP-dependent transferases"/>
    <property type="match status" value="1"/>
</dbReference>
<dbReference type="Proteomes" id="UP001302349">
    <property type="component" value="Chromosome"/>
</dbReference>
<evidence type="ECO:0000256" key="10">
    <source>
        <dbReference type="ARBA" id="ARBA00023096"/>
    </source>
</evidence>
<evidence type="ECO:0000256" key="2">
    <source>
        <dbReference type="ARBA" id="ARBA00005099"/>
    </source>
</evidence>
<dbReference type="Gene3D" id="3.90.1150.10">
    <property type="entry name" value="Aspartate Aminotransferase, domain 1"/>
    <property type="match status" value="1"/>
</dbReference>
<evidence type="ECO:0000256" key="12">
    <source>
        <dbReference type="ARBA" id="ARBA00031421"/>
    </source>
</evidence>
<dbReference type="InterPro" id="IPR015422">
    <property type="entry name" value="PyrdxlP-dep_Trfase_small"/>
</dbReference>
<comment type="cofactor">
    <cofactor evidence="1">
        <name>pyridoxal 5'-phosphate</name>
        <dbReference type="ChEBI" id="CHEBI:597326"/>
    </cofactor>
</comment>
<accession>A0ABZ0IY79</accession>
<keyword evidence="17" id="KW-1185">Reference proteome</keyword>
<dbReference type="Pfam" id="PF00266">
    <property type="entry name" value="Aminotran_5"/>
    <property type="match status" value="1"/>
</dbReference>
<name>A0ABZ0IY79_9BACT</name>
<keyword evidence="6 16" id="KW-0032">Aminotransferase</keyword>
<reference evidence="16 17" key="1">
    <citation type="journal article" date="2023" name="Microbiol. Resour. Announc.">
        <title>Complete Genome Sequence of Imperialibacter roseus strain P4T.</title>
        <authorList>
            <person name="Tizabi D.R."/>
            <person name="Bachvaroff T."/>
            <person name="Hill R.T."/>
        </authorList>
    </citation>
    <scope>NUCLEOTIDE SEQUENCE [LARGE SCALE GENOMIC DNA]</scope>
    <source>
        <strain evidence="16 17">P4T</strain>
    </source>
</reference>